<proteinExistence type="predicted"/>
<keyword evidence="3" id="KW-1185">Reference proteome</keyword>
<evidence type="ECO:0000313" key="3">
    <source>
        <dbReference type="Proteomes" id="UP000442694"/>
    </source>
</evidence>
<gene>
    <name evidence="2" type="ORF">GCL57_07665</name>
</gene>
<keyword evidence="1" id="KW-1133">Transmembrane helix</keyword>
<protein>
    <recommendedName>
        <fullName evidence="4">Major facilitator superfamily (MFS) profile domain-containing protein</fullName>
    </recommendedName>
</protein>
<dbReference type="EMBL" id="WFLN01000006">
    <property type="protein sequence ID" value="KAB8030843.1"/>
    <property type="molecule type" value="Genomic_DNA"/>
</dbReference>
<name>A0A833JCQ0_9BACT</name>
<evidence type="ECO:0000313" key="2">
    <source>
        <dbReference type="EMBL" id="KAB8030843.1"/>
    </source>
</evidence>
<feature type="transmembrane region" description="Helical" evidence="1">
    <location>
        <begin position="44"/>
        <end position="65"/>
    </location>
</feature>
<comment type="caution">
    <text evidence="2">The sequence shown here is derived from an EMBL/GenBank/DDBJ whole genome shotgun (WGS) entry which is preliminary data.</text>
</comment>
<reference evidence="2 3" key="1">
    <citation type="submission" date="2019-10" db="EMBL/GenBank/DDBJ databases">
        <title>New genus of Silvanigrellaceae.</title>
        <authorList>
            <person name="Pitt A."/>
            <person name="Hahn M.W."/>
        </authorList>
    </citation>
    <scope>NUCLEOTIDE SEQUENCE [LARGE SCALE GENOMIC DNA]</scope>
    <source>
        <strain evidence="2 3">33A1-SZDP</strain>
    </source>
</reference>
<evidence type="ECO:0000256" key="1">
    <source>
        <dbReference type="SAM" id="Phobius"/>
    </source>
</evidence>
<accession>A0A833JCQ0</accession>
<dbReference type="SUPFAM" id="SSF103473">
    <property type="entry name" value="MFS general substrate transporter"/>
    <property type="match status" value="1"/>
</dbReference>
<evidence type="ECO:0008006" key="4">
    <source>
        <dbReference type="Google" id="ProtNLM"/>
    </source>
</evidence>
<organism evidence="2 3">
    <name type="scientific">Fluviispira multicolorata</name>
    <dbReference type="NCBI Taxonomy" id="2654512"/>
    <lineage>
        <taxon>Bacteria</taxon>
        <taxon>Pseudomonadati</taxon>
        <taxon>Bdellovibrionota</taxon>
        <taxon>Oligoflexia</taxon>
        <taxon>Silvanigrellales</taxon>
        <taxon>Silvanigrellaceae</taxon>
        <taxon>Fluviispira</taxon>
    </lineage>
</organism>
<sequence length="104" mass="11330">MNIGYDITGYIISGLGVGGIIGGMIAGFLSLHFNLRSLVLSANILRIIVFAGFIIFPAPIGYFSFFMMKEILGGIWNVCYNIYSITEIPNDYIARVSALSGILK</sequence>
<dbReference type="Proteomes" id="UP000442694">
    <property type="component" value="Unassembled WGS sequence"/>
</dbReference>
<feature type="transmembrane region" description="Helical" evidence="1">
    <location>
        <begin position="7"/>
        <end position="32"/>
    </location>
</feature>
<keyword evidence="1" id="KW-0472">Membrane</keyword>
<keyword evidence="1" id="KW-0812">Transmembrane</keyword>
<dbReference type="InterPro" id="IPR036259">
    <property type="entry name" value="MFS_trans_sf"/>
</dbReference>
<dbReference type="AlphaFoldDB" id="A0A833JCQ0"/>